<feature type="transmembrane region" description="Helical" evidence="11">
    <location>
        <begin position="258"/>
        <end position="276"/>
    </location>
</feature>
<keyword evidence="7" id="KW-0249">Electron transport</keyword>
<evidence type="ECO:0000313" key="15">
    <source>
        <dbReference type="Proteomes" id="UP000319449"/>
    </source>
</evidence>
<feature type="transmembrane region" description="Helical" evidence="11">
    <location>
        <begin position="188"/>
        <end position="210"/>
    </location>
</feature>
<keyword evidence="3" id="KW-0349">Heme</keyword>
<dbReference type="PANTHER" id="PTHR19271">
    <property type="entry name" value="CYTOCHROME B"/>
    <property type="match status" value="1"/>
</dbReference>
<evidence type="ECO:0000256" key="9">
    <source>
        <dbReference type="ARBA" id="ARBA00023004"/>
    </source>
</evidence>
<dbReference type="Gene3D" id="1.20.810.10">
    <property type="entry name" value="Cytochrome Bc1 Complex, Chain C"/>
    <property type="match status" value="1"/>
</dbReference>
<evidence type="ECO:0000256" key="8">
    <source>
        <dbReference type="ARBA" id="ARBA00022989"/>
    </source>
</evidence>
<keyword evidence="6" id="KW-0479">Metal-binding</keyword>
<dbReference type="InterPro" id="IPR005798">
    <property type="entry name" value="Cyt_b/b6_C"/>
</dbReference>
<feature type="transmembrane region" description="Helical" evidence="11">
    <location>
        <begin position="84"/>
        <end position="110"/>
    </location>
</feature>
<evidence type="ECO:0000256" key="4">
    <source>
        <dbReference type="ARBA" id="ARBA00022660"/>
    </source>
</evidence>
<accession>A0A562VNQ2</accession>
<keyword evidence="8 11" id="KW-1133">Transmembrane helix</keyword>
<feature type="transmembrane region" description="Helical" evidence="11">
    <location>
        <begin position="149"/>
        <end position="168"/>
    </location>
</feature>
<dbReference type="PANTHER" id="PTHR19271:SF16">
    <property type="entry name" value="CYTOCHROME B"/>
    <property type="match status" value="1"/>
</dbReference>
<comment type="caution">
    <text evidence="14">The sequence shown here is derived from an EMBL/GenBank/DDBJ whole genome shotgun (WGS) entry which is preliminary data.</text>
</comment>
<evidence type="ECO:0000256" key="3">
    <source>
        <dbReference type="ARBA" id="ARBA00022617"/>
    </source>
</evidence>
<dbReference type="GO" id="GO:0016020">
    <property type="term" value="C:membrane"/>
    <property type="evidence" value="ECO:0007669"/>
    <property type="project" value="UniProtKB-SubCell"/>
</dbReference>
<reference evidence="14 15" key="1">
    <citation type="submission" date="2019-07" db="EMBL/GenBank/DDBJ databases">
        <title>Genomic Encyclopedia of Archaeal and Bacterial Type Strains, Phase II (KMG-II): from individual species to whole genera.</title>
        <authorList>
            <person name="Goeker M."/>
        </authorList>
    </citation>
    <scope>NUCLEOTIDE SEQUENCE [LARGE SCALE GENOMIC DNA]</scope>
    <source>
        <strain evidence="14 15">ATCC BAA-1139</strain>
    </source>
</reference>
<keyword evidence="15" id="KW-1185">Reference proteome</keyword>
<dbReference type="EMBL" id="VLLN01000007">
    <property type="protein sequence ID" value="TWJ19613.1"/>
    <property type="molecule type" value="Genomic_DNA"/>
</dbReference>
<sequence length="367" mass="40728">MMLLKRLYRWLDVRIGIGEVIERELTGYLLPRNINCWYSLGSVLLTIFALQVVTGILLLVYYVPSADKAFTSVTAIMNEVPFGWLIRMAHAVGSNLMVVVLLFHLLSVLFMGSYKRPRELNWLSGFLLFNLVLGISLTGYLLPWSQLSFWATTVATSSIGAIPVIGGFLMEFVRGGALVGPPTLGRFFVLHVAVIPLGIGALVGAHLFFLKRTGVSTPPFGIPDTTNSWQGERYRHEGHPGGIPFFPNYVLADATATAIYLALFLAIVFFNPYLFFPADAFVPANPLLTPAHIKPEWYFLPNYQTLKLFPSEFLGLAVQGAAMTFLALLPFIDRGRERHPLKRPLFLCGAVGGIIAYLGLMIWGHYS</sequence>
<feature type="transmembrane region" description="Helical" evidence="11">
    <location>
        <begin position="122"/>
        <end position="142"/>
    </location>
</feature>
<evidence type="ECO:0000256" key="7">
    <source>
        <dbReference type="ARBA" id="ARBA00022982"/>
    </source>
</evidence>
<feature type="transmembrane region" description="Helical" evidence="11">
    <location>
        <begin position="37"/>
        <end position="63"/>
    </location>
</feature>
<dbReference type="AlphaFoldDB" id="A0A562VNQ2"/>
<dbReference type="GO" id="GO:0046872">
    <property type="term" value="F:metal ion binding"/>
    <property type="evidence" value="ECO:0007669"/>
    <property type="project" value="UniProtKB-KW"/>
</dbReference>
<name>A0A562VNQ2_9BACT</name>
<proteinExistence type="predicted"/>
<feature type="transmembrane region" description="Helical" evidence="11">
    <location>
        <begin position="344"/>
        <end position="366"/>
    </location>
</feature>
<dbReference type="GO" id="GO:0016491">
    <property type="term" value="F:oxidoreductase activity"/>
    <property type="evidence" value="ECO:0007669"/>
    <property type="project" value="InterPro"/>
</dbReference>
<dbReference type="SUPFAM" id="SSF81648">
    <property type="entry name" value="a domain/subunit of cytochrome bc1 complex (Ubiquinol-cytochrome c reductase)"/>
    <property type="match status" value="1"/>
</dbReference>
<evidence type="ECO:0000256" key="10">
    <source>
        <dbReference type="ARBA" id="ARBA00023136"/>
    </source>
</evidence>
<evidence type="ECO:0000259" key="13">
    <source>
        <dbReference type="PROSITE" id="PS51003"/>
    </source>
</evidence>
<evidence type="ECO:0000256" key="11">
    <source>
        <dbReference type="SAM" id="Phobius"/>
    </source>
</evidence>
<evidence type="ECO:0000259" key="12">
    <source>
        <dbReference type="PROSITE" id="PS51002"/>
    </source>
</evidence>
<organism evidence="14 15">
    <name type="scientific">Geobacter argillaceus</name>
    <dbReference type="NCBI Taxonomy" id="345631"/>
    <lineage>
        <taxon>Bacteria</taxon>
        <taxon>Pseudomonadati</taxon>
        <taxon>Thermodesulfobacteriota</taxon>
        <taxon>Desulfuromonadia</taxon>
        <taxon>Geobacterales</taxon>
        <taxon>Geobacteraceae</taxon>
        <taxon>Geobacter</taxon>
    </lineage>
</organism>
<feature type="domain" description="Cytochrome b/b6 N-terminal region profile" evidence="12">
    <location>
        <begin position="7"/>
        <end position="219"/>
    </location>
</feature>
<evidence type="ECO:0000313" key="14">
    <source>
        <dbReference type="EMBL" id="TWJ19613.1"/>
    </source>
</evidence>
<comment type="subcellular location">
    <subcellularLocation>
        <location evidence="1">Membrane</location>
        <topology evidence="1">Multi-pass membrane protein</topology>
    </subcellularLocation>
</comment>
<evidence type="ECO:0000256" key="2">
    <source>
        <dbReference type="ARBA" id="ARBA00022448"/>
    </source>
</evidence>
<dbReference type="Pfam" id="PF00032">
    <property type="entry name" value="Cytochrom_B_C"/>
    <property type="match status" value="1"/>
</dbReference>
<dbReference type="Pfam" id="PF00033">
    <property type="entry name" value="Cytochrome_B"/>
    <property type="match status" value="1"/>
</dbReference>
<keyword evidence="10 11" id="KW-0472">Membrane</keyword>
<gene>
    <name evidence="14" type="ORF">JN12_01413</name>
</gene>
<dbReference type="InterPro" id="IPR016174">
    <property type="entry name" value="Di-haem_cyt_TM"/>
</dbReference>
<evidence type="ECO:0000256" key="1">
    <source>
        <dbReference type="ARBA" id="ARBA00004141"/>
    </source>
</evidence>
<keyword evidence="9" id="KW-0408">Iron</keyword>
<keyword evidence="5 11" id="KW-0812">Transmembrane</keyword>
<evidence type="ECO:0000256" key="5">
    <source>
        <dbReference type="ARBA" id="ARBA00022692"/>
    </source>
</evidence>
<keyword evidence="2" id="KW-0813">Transport</keyword>
<dbReference type="Proteomes" id="UP000319449">
    <property type="component" value="Unassembled WGS sequence"/>
</dbReference>
<dbReference type="GO" id="GO:0009055">
    <property type="term" value="F:electron transfer activity"/>
    <property type="evidence" value="ECO:0007669"/>
    <property type="project" value="InterPro"/>
</dbReference>
<dbReference type="RefSeq" id="WP_145020349.1">
    <property type="nucleotide sequence ID" value="NZ_VLLN01000007.1"/>
</dbReference>
<feature type="domain" description="Cytochrome b/b6 C-terminal region profile" evidence="13">
    <location>
        <begin position="235"/>
        <end position="367"/>
    </location>
</feature>
<dbReference type="SUPFAM" id="SSF81342">
    <property type="entry name" value="Transmembrane di-heme cytochromes"/>
    <property type="match status" value="1"/>
</dbReference>
<dbReference type="PROSITE" id="PS51002">
    <property type="entry name" value="CYTB_NTER"/>
    <property type="match status" value="1"/>
</dbReference>
<dbReference type="InterPro" id="IPR027387">
    <property type="entry name" value="Cytb/b6-like_sf"/>
</dbReference>
<evidence type="ECO:0000256" key="6">
    <source>
        <dbReference type="ARBA" id="ARBA00022723"/>
    </source>
</evidence>
<keyword evidence="4" id="KW-0679">Respiratory chain</keyword>
<dbReference type="InterPro" id="IPR048259">
    <property type="entry name" value="Cytochrome_b_N_euk/bac"/>
</dbReference>
<protein>
    <submittedName>
        <fullName evidence="14">Ubiquinol-cytochrome c reductase cytochrome b subunit</fullName>
    </submittedName>
</protein>
<dbReference type="CDD" id="cd00284">
    <property type="entry name" value="Cytochrome_b_N"/>
    <property type="match status" value="1"/>
</dbReference>
<dbReference type="InterPro" id="IPR005797">
    <property type="entry name" value="Cyt_b/b6_N"/>
</dbReference>
<dbReference type="PROSITE" id="PS51003">
    <property type="entry name" value="CYTB_CTER"/>
    <property type="match status" value="1"/>
</dbReference>
<dbReference type="OrthoDB" id="9804503at2"/>
<dbReference type="GO" id="GO:0022904">
    <property type="term" value="P:respiratory electron transport chain"/>
    <property type="evidence" value="ECO:0007669"/>
    <property type="project" value="InterPro"/>
</dbReference>
<dbReference type="InterPro" id="IPR036150">
    <property type="entry name" value="Cyt_b/b6_C_sf"/>
</dbReference>